<dbReference type="Gene3D" id="3.40.50.1820">
    <property type="entry name" value="alpha/beta hydrolase"/>
    <property type="match status" value="1"/>
</dbReference>
<protein>
    <recommendedName>
        <fullName evidence="1">AB hydrolase-1 domain-containing protein</fullName>
    </recommendedName>
</protein>
<dbReference type="InterPro" id="IPR029058">
    <property type="entry name" value="AB_hydrolase_fold"/>
</dbReference>
<evidence type="ECO:0000313" key="3">
    <source>
        <dbReference type="Proteomes" id="UP001314263"/>
    </source>
</evidence>
<dbReference type="SUPFAM" id="SSF53474">
    <property type="entry name" value="alpha/beta-Hydrolases"/>
    <property type="match status" value="1"/>
</dbReference>
<reference evidence="2 3" key="1">
    <citation type="submission" date="2023-10" db="EMBL/GenBank/DDBJ databases">
        <authorList>
            <person name="Maclean D."/>
            <person name="Macfadyen A."/>
        </authorList>
    </citation>
    <scope>NUCLEOTIDE SEQUENCE [LARGE SCALE GENOMIC DNA]</scope>
</reference>
<dbReference type="PANTHER" id="PTHR12277:SF81">
    <property type="entry name" value="PROTEIN ABHD13"/>
    <property type="match status" value="1"/>
</dbReference>
<accession>A0AAV1HTK6</accession>
<organism evidence="2 3">
    <name type="scientific">Coccomyxa viridis</name>
    <dbReference type="NCBI Taxonomy" id="1274662"/>
    <lineage>
        <taxon>Eukaryota</taxon>
        <taxon>Viridiplantae</taxon>
        <taxon>Chlorophyta</taxon>
        <taxon>core chlorophytes</taxon>
        <taxon>Trebouxiophyceae</taxon>
        <taxon>Trebouxiophyceae incertae sedis</taxon>
        <taxon>Coccomyxaceae</taxon>
        <taxon>Coccomyxa</taxon>
    </lineage>
</organism>
<dbReference type="PANTHER" id="PTHR12277">
    <property type="entry name" value="ALPHA/BETA HYDROLASE DOMAIN-CONTAINING PROTEIN"/>
    <property type="match status" value="1"/>
</dbReference>
<name>A0AAV1HTK6_9CHLO</name>
<comment type="caution">
    <text evidence="2">The sequence shown here is derived from an EMBL/GenBank/DDBJ whole genome shotgun (WGS) entry which is preliminary data.</text>
</comment>
<gene>
    <name evidence="2" type="ORF">CVIRNUC_001063</name>
</gene>
<dbReference type="EMBL" id="CAUYUE010000002">
    <property type="protein sequence ID" value="CAK0738578.1"/>
    <property type="molecule type" value="Genomic_DNA"/>
</dbReference>
<dbReference type="Pfam" id="PF00561">
    <property type="entry name" value="Abhydrolase_1"/>
    <property type="match status" value="1"/>
</dbReference>
<evidence type="ECO:0000313" key="2">
    <source>
        <dbReference type="EMBL" id="CAK0738578.1"/>
    </source>
</evidence>
<dbReference type="Proteomes" id="UP001314263">
    <property type="component" value="Unassembled WGS sequence"/>
</dbReference>
<dbReference type="AlphaFoldDB" id="A0AAV1HTK6"/>
<feature type="domain" description="AB hydrolase-1" evidence="1">
    <location>
        <begin position="116"/>
        <end position="249"/>
    </location>
</feature>
<dbReference type="InterPro" id="IPR000073">
    <property type="entry name" value="AB_hydrolase_1"/>
</dbReference>
<proteinExistence type="predicted"/>
<keyword evidence="3" id="KW-1185">Reference proteome</keyword>
<sequence>MGFLEALFGALEPVQHIASSSSSGLASSFGFVFQPPYQPGYKVIELPGNKLSLGAGRPGGRKMPEADTVRLKTARGSTIVAAFVPYKSDFPAKAQPAKTSYSVTSTPFPEDAVRRPTILISHGTAVDLGRVLPWYSEVAKDLKANLCAYDYTGYGQSKGRASIPDTIADIDAVFQWLLRRDIDKQDIILYGQSLGSGPTLDLAARERYIGGVVLHAAFASGLRQVRPGGRHFPSWFDIFPNSENVQKVEAPVCVLHGTKDYVVDISAGQHLHKLAKRPAEPYWAEGRDHENVELSQGYVPHLRRFLETIFGRNYG</sequence>
<evidence type="ECO:0000259" key="1">
    <source>
        <dbReference type="Pfam" id="PF00561"/>
    </source>
</evidence>